<dbReference type="EMBL" id="BK032752">
    <property type="protein sequence ID" value="DAF58436.1"/>
    <property type="molecule type" value="Genomic_DNA"/>
</dbReference>
<reference evidence="2" key="1">
    <citation type="journal article" date="2021" name="Proc. Natl. Acad. Sci. U.S.A.">
        <title>A Catalog of Tens of Thousands of Viruses from Human Metagenomes Reveals Hidden Associations with Chronic Diseases.</title>
        <authorList>
            <person name="Tisza M.J."/>
            <person name="Buck C.B."/>
        </authorList>
    </citation>
    <scope>NUCLEOTIDE SEQUENCE</scope>
    <source>
        <strain evidence="2">CtL7J9</strain>
    </source>
</reference>
<accession>A0A8S5T518</accession>
<organism evidence="2">
    <name type="scientific">Siphoviridae sp. ctL7J9</name>
    <dbReference type="NCBI Taxonomy" id="2827845"/>
    <lineage>
        <taxon>Viruses</taxon>
        <taxon>Duplodnaviria</taxon>
        <taxon>Heunggongvirae</taxon>
        <taxon>Uroviricota</taxon>
        <taxon>Caudoviricetes</taxon>
    </lineage>
</organism>
<dbReference type="InterPro" id="IPR057163">
    <property type="entry name" value="DUF7841"/>
</dbReference>
<sequence>MGAMTKEALLQYKDKLEQGILEYMRMPPGDRSASGVRGMLECWTMVDAAAKSIGGSHGDFDRADAEAWAAHMVNEDGTTGPHWPMDQTTALAESMGLSWDHITPWCWWVTMNMMYSDYGSVAIHYGVSTAEFFAELAQAFLFDKDGPAPKEKLAAYYHGIVKPGE</sequence>
<evidence type="ECO:0000313" key="2">
    <source>
        <dbReference type="EMBL" id="DAF58436.1"/>
    </source>
</evidence>
<proteinExistence type="predicted"/>
<feature type="domain" description="DUF7841" evidence="1">
    <location>
        <begin position="54"/>
        <end position="157"/>
    </location>
</feature>
<dbReference type="Pfam" id="PF25223">
    <property type="entry name" value="DUF7841"/>
    <property type="match status" value="1"/>
</dbReference>
<evidence type="ECO:0000259" key="1">
    <source>
        <dbReference type="Pfam" id="PF25223"/>
    </source>
</evidence>
<name>A0A8S5T518_9CAUD</name>
<protein>
    <recommendedName>
        <fullName evidence="1">DUF7841 domain-containing protein</fullName>
    </recommendedName>
</protein>